<dbReference type="STRING" id="53346.A5802_000399"/>
<dbReference type="SUPFAM" id="SSF48498">
    <property type="entry name" value="Tetracyclin repressor-like, C-terminal domain"/>
    <property type="match status" value="1"/>
</dbReference>
<reference evidence="10 14" key="4">
    <citation type="submission" date="2018-03" db="EMBL/GenBank/DDBJ databases">
        <title>Draft genome sequences of four Enterococcus mundtii strains isolated from beef slaughterhouses in Kenya.</title>
        <authorList>
            <person name="Wambui J."/>
            <person name="Stevens M."/>
            <person name="Njage P."/>
            <person name="Stephan R."/>
            <person name="Tasara T."/>
        </authorList>
    </citation>
    <scope>NUCLEOTIDE SEQUENCE [LARGE SCALE GENOMIC DNA]</scope>
    <source>
        <strain evidence="10 14">H18-EM</strain>
    </source>
</reference>
<keyword evidence="15" id="KW-1185">Reference proteome</keyword>
<dbReference type="EMBL" id="PYGR01000026">
    <property type="protein sequence ID" value="PTO35425.1"/>
    <property type="molecule type" value="Genomic_DNA"/>
</dbReference>
<feature type="domain" description="HTH tetR-type" evidence="3">
    <location>
        <begin position="6"/>
        <end position="66"/>
    </location>
</feature>
<dbReference type="RefSeq" id="WP_010735953.1">
    <property type="nucleotide sequence ID" value="NZ_AP019810.1"/>
</dbReference>
<reference evidence="5 15" key="6">
    <citation type="submission" date="2019-07" db="EMBL/GenBank/DDBJ databases">
        <title>Whole genome shotgun sequence of Enterococcus mundtii NBRC 100490.</title>
        <authorList>
            <person name="Hosoyama A."/>
            <person name="Uohara A."/>
            <person name="Ohji S."/>
            <person name="Ichikawa N."/>
        </authorList>
    </citation>
    <scope>NUCLEOTIDE SEQUENCE [LARGE SCALE GENOMIC DNA]</scope>
    <source>
        <strain evidence="5 15">NBRC 100490</strain>
    </source>
</reference>
<evidence type="ECO:0000256" key="1">
    <source>
        <dbReference type="ARBA" id="ARBA00023125"/>
    </source>
</evidence>
<dbReference type="GeneID" id="60998733"/>
<gene>
    <name evidence="5" type="primary">acrR</name>
    <name evidence="8" type="ORF">A5802_000399</name>
    <name evidence="7" type="ORF">BTN92_05615</name>
    <name evidence="10" type="ORF">C6N14_07710</name>
    <name evidence="9" type="ORF">CUS89_06180</name>
    <name evidence="4" type="ORF">EM151A_2542</name>
    <name evidence="5" type="ORF">EMU01_06980</name>
    <name evidence="6" type="ORF">HI921_03135</name>
</gene>
<dbReference type="SUPFAM" id="SSF46689">
    <property type="entry name" value="Homeodomain-like"/>
    <property type="match status" value="1"/>
</dbReference>
<protein>
    <submittedName>
        <fullName evidence="4">Regulatory protein</fullName>
    </submittedName>
    <submittedName>
        <fullName evidence="5">TetR family transcriptional regulator</fullName>
    </submittedName>
    <submittedName>
        <fullName evidence="10">TetR/AcrR family transcriptional regulator</fullName>
    </submittedName>
</protein>
<dbReference type="InterPro" id="IPR036271">
    <property type="entry name" value="Tet_transcr_reg_TetR-rel_C_sf"/>
</dbReference>
<accession>A0A1A6GBD4</accession>
<reference evidence="9 13" key="3">
    <citation type="journal article" date="2018" name="Pathog. Dis.">
        <title>Whole-genome sequencing based characterization of antimicrobial resistance in Enterococcus.</title>
        <authorList>
            <person name="Tyson G."/>
        </authorList>
    </citation>
    <scope>NUCLEOTIDE SEQUENCE [LARGE SCALE GENOMIC DNA]</scope>
    <source>
        <strain evidence="9 13">CVM N55263</strain>
    </source>
</reference>
<evidence type="ECO:0000256" key="2">
    <source>
        <dbReference type="PROSITE-ProRule" id="PRU00335"/>
    </source>
</evidence>
<dbReference type="EMBL" id="AP019810">
    <property type="protein sequence ID" value="BBM15721.1"/>
    <property type="molecule type" value="Genomic_DNA"/>
</dbReference>
<evidence type="ECO:0000313" key="4">
    <source>
        <dbReference type="EMBL" id="BBM15721.1"/>
    </source>
</evidence>
<evidence type="ECO:0000313" key="14">
    <source>
        <dbReference type="Proteomes" id="UP000244022"/>
    </source>
</evidence>
<dbReference type="Proteomes" id="UP000321175">
    <property type="component" value="Unassembled WGS sequence"/>
</dbReference>
<sequence length="189" mass="21729">MARKKTITKEQILAAAYEVAANEGFSKFTARNIANKMNCSTQPIYLEFKNMDDLKHALFEQIYDYLKYEVFPVEHTGNTIVDLALNYIHFANREKKLYSSLYLEEYGGGREMQNFSYNYFMDVVKEDPKYMDLSDDKLVSLHNGTWIIATGIAALMSSNIIHPTDTQIEKMIQDSINAILSLKDPIEVD</sequence>
<dbReference type="Proteomes" id="UP000189299">
    <property type="component" value="Unassembled WGS sequence"/>
</dbReference>
<dbReference type="PROSITE" id="PS50977">
    <property type="entry name" value="HTH_TETR_2"/>
    <property type="match status" value="1"/>
</dbReference>
<evidence type="ECO:0000313" key="13">
    <source>
        <dbReference type="Proteomes" id="UP000237934"/>
    </source>
</evidence>
<dbReference type="Pfam" id="PF00440">
    <property type="entry name" value="TetR_N"/>
    <property type="match status" value="1"/>
</dbReference>
<reference evidence="6 17" key="7">
    <citation type="submission" date="2020-04" db="EMBL/GenBank/DDBJ databases">
        <authorList>
            <person name="Abaymova A."/>
            <person name="Teymurazov M."/>
            <person name="Tazyna O."/>
            <person name="Chatushin Y."/>
            <person name="Svetoch E."/>
            <person name="Pereligyn V."/>
            <person name="Pohylenko V."/>
            <person name="Platonov M."/>
            <person name="Kartsev N."/>
            <person name="Skryabin Y."/>
            <person name="Sizova A."/>
            <person name="Solomentsev V."/>
            <person name="Kislichkina A."/>
            <person name="Bogun A."/>
        </authorList>
    </citation>
    <scope>NUCLEOTIDE SEQUENCE [LARGE SCALE GENOMIC DNA]</scope>
    <source>
        <strain evidence="6">SCPM-O-B-8398</strain>
        <strain evidence="17">SCPM-O-B-8398 (E28)</strain>
    </source>
</reference>
<reference evidence="8 12" key="2">
    <citation type="submission" date="2017-05" db="EMBL/GenBank/DDBJ databases">
        <title>The Genome Sequence of Enterococcus mundtii 6B1_DIV0119.</title>
        <authorList>
            <consortium name="The Broad Institute Genomics Platform"/>
            <consortium name="The Broad Institute Genomic Center for Infectious Diseases"/>
            <person name="Earl A."/>
            <person name="Manson A."/>
            <person name="Schwartman J."/>
            <person name="Gilmore M."/>
            <person name="Abouelleil A."/>
            <person name="Cao P."/>
            <person name="Chapman S."/>
            <person name="Cusick C."/>
            <person name="Shea T."/>
            <person name="Young S."/>
            <person name="Neafsey D."/>
            <person name="Nusbaum C."/>
            <person name="Birren B."/>
        </authorList>
    </citation>
    <scope>NUCLEOTIDE SEQUENCE [LARGE SCALE GENOMIC DNA]</scope>
    <source>
        <strain evidence="8 12">6B1_DIV0119</strain>
    </source>
</reference>
<dbReference type="Proteomes" id="UP000237934">
    <property type="component" value="Unassembled WGS sequence"/>
</dbReference>
<reference evidence="7 11" key="1">
    <citation type="submission" date="2016-12" db="EMBL/GenBank/DDBJ databases">
        <authorList>
            <person name="Song W.-J."/>
            <person name="Kurnit D.M."/>
        </authorList>
    </citation>
    <scope>NUCLEOTIDE SEQUENCE [LARGE SCALE GENOMIC DNA]</scope>
    <source>
        <strain evidence="7 11">CGB1038-1_S1</strain>
    </source>
</reference>
<reference evidence="4 16" key="5">
    <citation type="submission" date="2019-07" db="EMBL/GenBank/DDBJ databases">
        <title>antibiotic susceptibility of plant-derived lactic acid bacteria.</title>
        <authorList>
            <person name="Sugiyama M."/>
            <person name="Noda M."/>
        </authorList>
    </citation>
    <scope>NUCLEOTIDE SEQUENCE [LARGE SCALE GENOMIC DNA]</scope>
    <source>
        <strain evidence="4 16">15-1A</strain>
    </source>
</reference>
<keyword evidence="1 2" id="KW-0238">DNA-binding</keyword>
<dbReference type="Proteomes" id="UP000509460">
    <property type="component" value="Chromosome"/>
</dbReference>
<organism evidence="10 14">
    <name type="scientific">Enterococcus mundtii</name>
    <dbReference type="NCBI Taxonomy" id="53346"/>
    <lineage>
        <taxon>Bacteria</taxon>
        <taxon>Bacillati</taxon>
        <taxon>Bacillota</taxon>
        <taxon>Bacilli</taxon>
        <taxon>Lactobacillales</taxon>
        <taxon>Enterococcaceae</taxon>
        <taxon>Enterococcus</taxon>
    </lineage>
</organism>
<dbReference type="AlphaFoldDB" id="A0A1A6GBD4"/>
<dbReference type="EMBL" id="MSTR01000004">
    <property type="protein sequence ID" value="ONN43783.1"/>
    <property type="molecule type" value="Genomic_DNA"/>
</dbReference>
<evidence type="ECO:0000313" key="17">
    <source>
        <dbReference type="Proteomes" id="UP000557857"/>
    </source>
</evidence>
<evidence type="ECO:0000313" key="15">
    <source>
        <dbReference type="Proteomes" id="UP000321175"/>
    </source>
</evidence>
<evidence type="ECO:0000313" key="9">
    <source>
        <dbReference type="EMBL" id="PQF23720.1"/>
    </source>
</evidence>
<dbReference type="EMBL" id="NGMS01000001">
    <property type="protein sequence ID" value="OTP26682.1"/>
    <property type="molecule type" value="Genomic_DNA"/>
</dbReference>
<evidence type="ECO:0000313" key="8">
    <source>
        <dbReference type="EMBL" id="OTP26682.1"/>
    </source>
</evidence>
<dbReference type="EMBL" id="PUAP01000020">
    <property type="protein sequence ID" value="PQF23720.1"/>
    <property type="molecule type" value="Genomic_DNA"/>
</dbReference>
<evidence type="ECO:0000313" key="12">
    <source>
        <dbReference type="Proteomes" id="UP000195024"/>
    </source>
</evidence>
<dbReference type="Proteomes" id="UP000557857">
    <property type="component" value="Unassembled WGS sequence"/>
</dbReference>
<evidence type="ECO:0000259" key="3">
    <source>
        <dbReference type="PROSITE" id="PS50977"/>
    </source>
</evidence>
<dbReference type="OrthoDB" id="66596at2"/>
<evidence type="ECO:0000313" key="6">
    <source>
        <dbReference type="EMBL" id="NMP57466.1"/>
    </source>
</evidence>
<dbReference type="EMBL" id="BJWA01000003">
    <property type="protein sequence ID" value="GEL79554.1"/>
    <property type="molecule type" value="Genomic_DNA"/>
</dbReference>
<dbReference type="Proteomes" id="UP000244022">
    <property type="component" value="Unassembled WGS sequence"/>
</dbReference>
<proteinExistence type="predicted"/>
<dbReference type="Proteomes" id="UP000195024">
    <property type="component" value="Unassembled WGS sequence"/>
</dbReference>
<dbReference type="Gene3D" id="1.10.357.10">
    <property type="entry name" value="Tetracycline Repressor, domain 2"/>
    <property type="match status" value="1"/>
</dbReference>
<feature type="DNA-binding region" description="H-T-H motif" evidence="2">
    <location>
        <begin position="29"/>
        <end position="48"/>
    </location>
</feature>
<dbReference type="InterPro" id="IPR009057">
    <property type="entry name" value="Homeodomain-like_sf"/>
</dbReference>
<evidence type="ECO:0000313" key="5">
    <source>
        <dbReference type="EMBL" id="GEL79554.1"/>
    </source>
</evidence>
<evidence type="ECO:0000313" key="11">
    <source>
        <dbReference type="Proteomes" id="UP000189299"/>
    </source>
</evidence>
<dbReference type="EMBL" id="JABCAG010000005">
    <property type="protein sequence ID" value="NMP57466.1"/>
    <property type="molecule type" value="Genomic_DNA"/>
</dbReference>
<dbReference type="GO" id="GO:0003677">
    <property type="term" value="F:DNA binding"/>
    <property type="evidence" value="ECO:0007669"/>
    <property type="project" value="UniProtKB-UniRule"/>
</dbReference>
<dbReference type="InterPro" id="IPR001647">
    <property type="entry name" value="HTH_TetR"/>
</dbReference>
<evidence type="ECO:0000313" key="16">
    <source>
        <dbReference type="Proteomes" id="UP000509460"/>
    </source>
</evidence>
<evidence type="ECO:0000313" key="7">
    <source>
        <dbReference type="EMBL" id="ONN43783.1"/>
    </source>
</evidence>
<name>A0A1A6GBD4_ENTMU</name>
<evidence type="ECO:0000313" key="10">
    <source>
        <dbReference type="EMBL" id="PTO35425.1"/>
    </source>
</evidence>